<organism evidence="2 3">
    <name type="scientific">Scophthalmus maximus</name>
    <name type="common">Turbot</name>
    <name type="synonym">Psetta maxima</name>
    <dbReference type="NCBI Taxonomy" id="52904"/>
    <lineage>
        <taxon>Eukaryota</taxon>
        <taxon>Metazoa</taxon>
        <taxon>Chordata</taxon>
        <taxon>Craniata</taxon>
        <taxon>Vertebrata</taxon>
        <taxon>Euteleostomi</taxon>
        <taxon>Actinopterygii</taxon>
        <taxon>Neopterygii</taxon>
        <taxon>Teleostei</taxon>
        <taxon>Neoteleostei</taxon>
        <taxon>Acanthomorphata</taxon>
        <taxon>Carangaria</taxon>
        <taxon>Pleuronectiformes</taxon>
        <taxon>Pleuronectoidei</taxon>
        <taxon>Scophthalmidae</taxon>
        <taxon>Scophthalmus</taxon>
    </lineage>
</organism>
<dbReference type="PROSITE" id="PS51257">
    <property type="entry name" value="PROKAR_LIPOPROTEIN"/>
    <property type="match status" value="1"/>
</dbReference>
<reference evidence="2 3" key="1">
    <citation type="submission" date="2019-06" db="EMBL/GenBank/DDBJ databases">
        <title>Draft genomes of female and male turbot (Scophthalmus maximus).</title>
        <authorList>
            <person name="Xu H."/>
            <person name="Xu X.-W."/>
            <person name="Shao C."/>
            <person name="Chen S."/>
        </authorList>
    </citation>
    <scope>NUCLEOTIDE SEQUENCE [LARGE SCALE GENOMIC DNA]</scope>
    <source>
        <strain evidence="2">Ysfricsl-2016a</strain>
        <tissue evidence="2">Blood</tissue>
    </source>
</reference>
<feature type="compositionally biased region" description="Basic and acidic residues" evidence="1">
    <location>
        <begin position="29"/>
        <end position="42"/>
    </location>
</feature>
<evidence type="ECO:0000313" key="2">
    <source>
        <dbReference type="EMBL" id="KAF0025275.1"/>
    </source>
</evidence>
<protein>
    <submittedName>
        <fullName evidence="2">Uncharacterized protein</fullName>
    </submittedName>
</protein>
<evidence type="ECO:0000256" key="1">
    <source>
        <dbReference type="SAM" id="MobiDB-lite"/>
    </source>
</evidence>
<gene>
    <name evidence="2" type="ORF">F2P81_022156</name>
</gene>
<dbReference type="EMBL" id="VEVO01000020">
    <property type="protein sequence ID" value="KAF0025275.1"/>
    <property type="molecule type" value="Genomic_DNA"/>
</dbReference>
<feature type="region of interest" description="Disordered" evidence="1">
    <location>
        <begin position="1"/>
        <end position="42"/>
    </location>
</feature>
<sequence length="196" mass="22273">MHRSHDAKTKLFSLDGPPLQSHTASACGKNREKEKESKRKRETTWHCSDKDIMDELLQRARGQVRYVCARSRSYDAHKASGCDRESTEPQLSHTDIHMVAMTKKQLNVGSEFGTDLSENTPPPGDSPTGQWLFEETRQRSIVLLLWTSGLEFDESDSANTFVTTTVSPRRVKKSSKICGKELDKWMNRLCINALME</sequence>
<dbReference type="Proteomes" id="UP000438429">
    <property type="component" value="Unassembled WGS sequence"/>
</dbReference>
<name>A0A6A4RYZ5_SCOMX</name>
<proteinExistence type="predicted"/>
<comment type="caution">
    <text evidence="2">The sequence shown here is derived from an EMBL/GenBank/DDBJ whole genome shotgun (WGS) entry which is preliminary data.</text>
</comment>
<evidence type="ECO:0000313" key="3">
    <source>
        <dbReference type="Proteomes" id="UP000438429"/>
    </source>
</evidence>
<accession>A0A6A4RYZ5</accession>
<dbReference type="AlphaFoldDB" id="A0A6A4RYZ5"/>